<feature type="transmembrane region" description="Helical" evidence="1">
    <location>
        <begin position="31"/>
        <end position="52"/>
    </location>
</feature>
<evidence type="ECO:0000313" key="3">
    <source>
        <dbReference type="Proteomes" id="UP001589619"/>
    </source>
</evidence>
<sequence length="147" mass="16392">MSTQMEANASPAVVAARSVKPAKKATSKKSYLLFFTSWFLLIATGVMGTMLYTAHLRTQLSAQLAAQTEQQLQAMQTEYQKQLEELKTSFAADMTALQTKVDSFNELLAFTKDSANSKTDNSNQLYTQLAEVKKKLDELKQNLDVLK</sequence>
<gene>
    <name evidence="2" type="ORF">ACFFNY_04035</name>
</gene>
<accession>A0ABV5VR29</accession>
<dbReference type="Proteomes" id="UP001589619">
    <property type="component" value="Unassembled WGS sequence"/>
</dbReference>
<reference evidence="2 3" key="1">
    <citation type="submission" date="2024-09" db="EMBL/GenBank/DDBJ databases">
        <authorList>
            <person name="Sun Q."/>
            <person name="Mori K."/>
        </authorList>
    </citation>
    <scope>NUCLEOTIDE SEQUENCE [LARGE SCALE GENOMIC DNA]</scope>
    <source>
        <strain evidence="2 3">JCM 12520</strain>
    </source>
</reference>
<comment type="caution">
    <text evidence="2">The sequence shown here is derived from an EMBL/GenBank/DDBJ whole genome shotgun (WGS) entry which is preliminary data.</text>
</comment>
<dbReference type="EMBL" id="JBHMAG010000004">
    <property type="protein sequence ID" value="MFB9750735.1"/>
    <property type="molecule type" value="Genomic_DNA"/>
</dbReference>
<keyword evidence="1" id="KW-0812">Transmembrane</keyword>
<proteinExistence type="predicted"/>
<keyword evidence="3" id="KW-1185">Reference proteome</keyword>
<evidence type="ECO:0000313" key="2">
    <source>
        <dbReference type="EMBL" id="MFB9750735.1"/>
    </source>
</evidence>
<evidence type="ECO:0000256" key="1">
    <source>
        <dbReference type="SAM" id="Phobius"/>
    </source>
</evidence>
<dbReference type="RefSeq" id="WP_344904879.1">
    <property type="nucleotide sequence ID" value="NZ_BAAAYO010000002.1"/>
</dbReference>
<name>A0ABV5VR29_9BACL</name>
<protein>
    <submittedName>
        <fullName evidence="2">Uncharacterized protein</fullName>
    </submittedName>
</protein>
<organism evidence="2 3">
    <name type="scientific">Paenibacillus hodogayensis</name>
    <dbReference type="NCBI Taxonomy" id="279208"/>
    <lineage>
        <taxon>Bacteria</taxon>
        <taxon>Bacillati</taxon>
        <taxon>Bacillota</taxon>
        <taxon>Bacilli</taxon>
        <taxon>Bacillales</taxon>
        <taxon>Paenibacillaceae</taxon>
        <taxon>Paenibacillus</taxon>
    </lineage>
</organism>
<keyword evidence="1" id="KW-1133">Transmembrane helix</keyword>
<keyword evidence="1" id="KW-0472">Membrane</keyword>